<dbReference type="PANTHER" id="PTHR43394">
    <property type="entry name" value="ATP-DEPENDENT PERMEASE MDL1, MITOCHONDRIAL"/>
    <property type="match status" value="1"/>
</dbReference>
<evidence type="ECO:0000256" key="2">
    <source>
        <dbReference type="ARBA" id="ARBA00022448"/>
    </source>
</evidence>
<evidence type="ECO:0000256" key="10">
    <source>
        <dbReference type="SAM" id="Phobius"/>
    </source>
</evidence>
<evidence type="ECO:0000256" key="5">
    <source>
        <dbReference type="ARBA" id="ARBA00022741"/>
    </source>
</evidence>
<dbReference type="InterPro" id="IPR003439">
    <property type="entry name" value="ABC_transporter-like_ATP-bd"/>
</dbReference>
<keyword evidence="6 13" id="KW-0067">ATP-binding</keyword>
<sequence>MKARNPLVFLLKKISWPVGLIIVAVTIASIGSLTGLLVPLFTGQVVDKFTFESISPVFIIALVAVFLVNAVLSGFGYYLLNKIGEKIIYAIRSVLWEHIIHLKMPFFDKNESGQLMSRLTDDTKVINDFISQKLPGFFPAVITLIGSLIMLFVLDWQMTLLTFITIPIFILVIVPLGKIMQKISTNTQTEIANFSGLLGRVLTEMRLVKVANTEKLELDKAHSNLKTIYNLGLKQAKIAAVVQPISGIIMLITIGIILGFGGMRIASGAISAGTLVAMIFYVLNLSIPLINLSTLVTDYKKAVGASQRIYEILHEPLENIAAPNLQDEIPTGDLKFDHVYFGYDDTPVLKDVSFNVLRGEVTAFVGPSGSGKSTLFSLIERMYEIDQGGIYYDGTSIDALSLTDWRRKIGYVMQSNAMMNGTIRDNILYGVDREVPEEELIHYAKLANCHEFIMEFEQGYDTIVGERGLKLSGGQRQRIDIARSFVKNPDILLLDEATANLDSESERKIQEALDILMENRTTIVIAHRLSTIKKAGQIIFLDHGEVTGKGRHEELMQTHAMYQQFVETQNLTQHRAVTEQTETE</sequence>
<evidence type="ECO:0000256" key="1">
    <source>
        <dbReference type="ARBA" id="ARBA00004651"/>
    </source>
</evidence>
<feature type="transmembrane region" description="Helical" evidence="10">
    <location>
        <begin position="134"/>
        <end position="154"/>
    </location>
</feature>
<evidence type="ECO:0000256" key="3">
    <source>
        <dbReference type="ARBA" id="ARBA00022475"/>
    </source>
</evidence>
<evidence type="ECO:0000256" key="9">
    <source>
        <dbReference type="ARBA" id="ARBA00025074"/>
    </source>
</evidence>
<evidence type="ECO:0000313" key="13">
    <source>
        <dbReference type="EMBL" id="REA83249.1"/>
    </source>
</evidence>
<dbReference type="Gene3D" id="3.40.50.300">
    <property type="entry name" value="P-loop containing nucleotide triphosphate hydrolases"/>
    <property type="match status" value="1"/>
</dbReference>
<reference evidence="14" key="1">
    <citation type="journal article" date="2018" name="Vet. Microbiol.">
        <title>Molecular epidemiology of methicillin-resistant staphylococci amongst veterinary personnel, personnel-owned pets, patients and the hospital environment of two companion animal veterinary hospitals.</title>
        <authorList>
            <person name="Worthing K.A."/>
            <person name="Brown J."/>
            <person name="Gerber L."/>
            <person name="Abraham S."/>
            <person name="Trott D."/>
            <person name="Norris J.M."/>
        </authorList>
    </citation>
    <scope>NUCLEOTIDE SEQUENCE [LARGE SCALE GENOMIC DNA]</scope>
    <source>
        <strain evidence="14">ST496-2</strain>
    </source>
</reference>
<feature type="transmembrane region" description="Helical" evidence="10">
    <location>
        <begin position="265"/>
        <end position="283"/>
    </location>
</feature>
<dbReference type="InterPro" id="IPR027417">
    <property type="entry name" value="P-loop_NTPase"/>
</dbReference>
<comment type="subcellular location">
    <subcellularLocation>
        <location evidence="1">Cell membrane</location>
        <topology evidence="1">Multi-pass membrane protein</topology>
    </subcellularLocation>
</comment>
<keyword evidence="2" id="KW-0813">Transport</keyword>
<dbReference type="InterPro" id="IPR039421">
    <property type="entry name" value="Type_1_exporter"/>
</dbReference>
<dbReference type="InterPro" id="IPR017871">
    <property type="entry name" value="ABC_transporter-like_CS"/>
</dbReference>
<dbReference type="GO" id="GO:0016887">
    <property type="term" value="F:ATP hydrolysis activity"/>
    <property type="evidence" value="ECO:0007669"/>
    <property type="project" value="InterPro"/>
</dbReference>
<dbReference type="EMBL" id="QQPC01000014">
    <property type="protein sequence ID" value="REA83249.1"/>
    <property type="molecule type" value="Genomic_DNA"/>
</dbReference>
<dbReference type="SUPFAM" id="SSF90123">
    <property type="entry name" value="ABC transporter transmembrane region"/>
    <property type="match status" value="1"/>
</dbReference>
<dbReference type="InterPro" id="IPR003593">
    <property type="entry name" value="AAA+_ATPase"/>
</dbReference>
<feature type="transmembrane region" description="Helical" evidence="10">
    <location>
        <begin position="160"/>
        <end position="177"/>
    </location>
</feature>
<evidence type="ECO:0000256" key="4">
    <source>
        <dbReference type="ARBA" id="ARBA00022692"/>
    </source>
</evidence>
<dbReference type="Gene3D" id="1.20.1560.10">
    <property type="entry name" value="ABC transporter type 1, transmembrane domain"/>
    <property type="match status" value="1"/>
</dbReference>
<accession>A0A3D8YPS8</accession>
<dbReference type="FunFam" id="3.40.50.300:FF:000221">
    <property type="entry name" value="Multidrug ABC transporter ATP-binding protein"/>
    <property type="match status" value="1"/>
</dbReference>
<keyword evidence="4 10" id="KW-0812">Transmembrane</keyword>
<dbReference type="PROSITE" id="PS00211">
    <property type="entry name" value="ABC_TRANSPORTER_1"/>
    <property type="match status" value="1"/>
</dbReference>
<feature type="transmembrane region" description="Helical" evidence="10">
    <location>
        <begin position="20"/>
        <end position="42"/>
    </location>
</feature>
<keyword evidence="3" id="KW-1003">Cell membrane</keyword>
<dbReference type="CDD" id="cd18551">
    <property type="entry name" value="ABC_6TM_LmrA_like"/>
    <property type="match status" value="1"/>
</dbReference>
<feature type="transmembrane region" description="Helical" evidence="10">
    <location>
        <begin position="238"/>
        <end position="259"/>
    </location>
</feature>
<keyword evidence="8 10" id="KW-0472">Membrane</keyword>
<evidence type="ECO:0000259" key="12">
    <source>
        <dbReference type="PROSITE" id="PS50929"/>
    </source>
</evidence>
<feature type="domain" description="ABC transporter" evidence="11">
    <location>
        <begin position="334"/>
        <end position="568"/>
    </location>
</feature>
<dbReference type="InterPro" id="IPR036640">
    <property type="entry name" value="ABC1_TM_sf"/>
</dbReference>
<evidence type="ECO:0000313" key="14">
    <source>
        <dbReference type="Proteomes" id="UP000256409"/>
    </source>
</evidence>
<evidence type="ECO:0000256" key="8">
    <source>
        <dbReference type="ARBA" id="ARBA00023136"/>
    </source>
</evidence>
<organism evidence="13 14">
    <name type="scientific">Staphylococcus pseudintermedius</name>
    <dbReference type="NCBI Taxonomy" id="283734"/>
    <lineage>
        <taxon>Bacteria</taxon>
        <taxon>Bacillati</taxon>
        <taxon>Bacillota</taxon>
        <taxon>Bacilli</taxon>
        <taxon>Bacillales</taxon>
        <taxon>Staphylococcaceae</taxon>
        <taxon>Staphylococcus</taxon>
        <taxon>Staphylococcus intermedius group</taxon>
    </lineage>
</organism>
<feature type="domain" description="ABC transmembrane type-1" evidence="12">
    <location>
        <begin position="22"/>
        <end position="301"/>
    </location>
</feature>
<dbReference type="SUPFAM" id="SSF52540">
    <property type="entry name" value="P-loop containing nucleoside triphosphate hydrolases"/>
    <property type="match status" value="1"/>
</dbReference>
<dbReference type="GO" id="GO:0005524">
    <property type="term" value="F:ATP binding"/>
    <property type="evidence" value="ECO:0007669"/>
    <property type="project" value="UniProtKB-KW"/>
</dbReference>
<dbReference type="Proteomes" id="UP000256409">
    <property type="component" value="Unassembled WGS sequence"/>
</dbReference>
<dbReference type="PROSITE" id="PS50893">
    <property type="entry name" value="ABC_TRANSPORTER_2"/>
    <property type="match status" value="1"/>
</dbReference>
<comment type="caution">
    <text evidence="13">The sequence shown here is derived from an EMBL/GenBank/DDBJ whole genome shotgun (WGS) entry which is preliminary data.</text>
</comment>
<keyword evidence="7 10" id="KW-1133">Transmembrane helix</keyword>
<dbReference type="Pfam" id="PF00005">
    <property type="entry name" value="ABC_tran"/>
    <property type="match status" value="1"/>
</dbReference>
<keyword evidence="5" id="KW-0547">Nucleotide-binding</keyword>
<name>A0A3D8YPS8_STAPS</name>
<dbReference type="GO" id="GO:0015421">
    <property type="term" value="F:ABC-type oligopeptide transporter activity"/>
    <property type="evidence" value="ECO:0007669"/>
    <property type="project" value="TreeGrafter"/>
</dbReference>
<dbReference type="PANTHER" id="PTHR43394:SF1">
    <property type="entry name" value="ATP-BINDING CASSETTE SUB-FAMILY B MEMBER 10, MITOCHONDRIAL"/>
    <property type="match status" value="1"/>
</dbReference>
<protein>
    <submittedName>
        <fullName evidence="13">ABC transporter ATP-binding protein</fullName>
    </submittedName>
</protein>
<dbReference type="GO" id="GO:0005886">
    <property type="term" value="C:plasma membrane"/>
    <property type="evidence" value="ECO:0007669"/>
    <property type="project" value="UniProtKB-SubCell"/>
</dbReference>
<dbReference type="AlphaFoldDB" id="A0A3D8YPS8"/>
<evidence type="ECO:0000256" key="7">
    <source>
        <dbReference type="ARBA" id="ARBA00022989"/>
    </source>
</evidence>
<dbReference type="OrthoDB" id="9770415at2"/>
<evidence type="ECO:0000259" key="11">
    <source>
        <dbReference type="PROSITE" id="PS50893"/>
    </source>
</evidence>
<dbReference type="InterPro" id="IPR011527">
    <property type="entry name" value="ABC1_TM_dom"/>
</dbReference>
<evidence type="ECO:0000256" key="6">
    <source>
        <dbReference type="ARBA" id="ARBA00022840"/>
    </source>
</evidence>
<dbReference type="PROSITE" id="PS50929">
    <property type="entry name" value="ABC_TM1F"/>
    <property type="match status" value="1"/>
</dbReference>
<dbReference type="RefSeq" id="WP_110165581.1">
    <property type="nucleotide sequence ID" value="NZ_CP128244.1"/>
</dbReference>
<proteinExistence type="predicted"/>
<dbReference type="FunFam" id="1.20.1560.10:FF:000011">
    <property type="entry name" value="Multidrug ABC transporter ATP-binding protein"/>
    <property type="match status" value="1"/>
</dbReference>
<comment type="function">
    <text evidence="9">May be involved in multidrug export. Transmembrane domains (TMD) form a pore in the cell membrane and the ATP-binding domain (NBD) is responsible for energy generation.</text>
</comment>
<dbReference type="SMART" id="SM00382">
    <property type="entry name" value="AAA"/>
    <property type="match status" value="1"/>
</dbReference>
<feature type="transmembrane region" description="Helical" evidence="10">
    <location>
        <begin position="54"/>
        <end position="80"/>
    </location>
</feature>
<dbReference type="Pfam" id="PF00664">
    <property type="entry name" value="ABC_membrane"/>
    <property type="match status" value="1"/>
</dbReference>
<gene>
    <name evidence="13" type="ORF">DV961_02865</name>
</gene>